<feature type="chain" id="PRO_5001457728" description="Secreted protein" evidence="1">
    <location>
        <begin position="23"/>
        <end position="207"/>
    </location>
</feature>
<comment type="caution">
    <text evidence="2">The sequence shown here is derived from an EMBL/GenBank/DDBJ whole genome shotgun (WGS) entry which is preliminary data.</text>
</comment>
<evidence type="ECO:0008006" key="4">
    <source>
        <dbReference type="Google" id="ProtNLM"/>
    </source>
</evidence>
<organism evidence="2 3">
    <name type="scientific">Colletotrichum fioriniae PJ7</name>
    <dbReference type="NCBI Taxonomy" id="1445577"/>
    <lineage>
        <taxon>Eukaryota</taxon>
        <taxon>Fungi</taxon>
        <taxon>Dikarya</taxon>
        <taxon>Ascomycota</taxon>
        <taxon>Pezizomycotina</taxon>
        <taxon>Sordariomycetes</taxon>
        <taxon>Hypocreomycetidae</taxon>
        <taxon>Glomerellales</taxon>
        <taxon>Glomerellaceae</taxon>
        <taxon>Colletotrichum</taxon>
        <taxon>Colletotrichum acutatum species complex</taxon>
    </lineage>
</organism>
<evidence type="ECO:0000313" key="2">
    <source>
        <dbReference type="EMBL" id="EXF79498.1"/>
    </source>
</evidence>
<dbReference type="eggNOG" id="ENOG502T6BB">
    <property type="taxonomic scope" value="Eukaryota"/>
</dbReference>
<dbReference type="KEGG" id="cfj:CFIO01_03615"/>
<dbReference type="EMBL" id="JARH01000547">
    <property type="protein sequence ID" value="EXF79498.1"/>
    <property type="molecule type" value="Genomic_DNA"/>
</dbReference>
<evidence type="ECO:0000256" key="1">
    <source>
        <dbReference type="SAM" id="SignalP"/>
    </source>
</evidence>
<protein>
    <recommendedName>
        <fullName evidence="4">Secreted protein</fullName>
    </recommendedName>
</protein>
<accession>A0A010S4I8</accession>
<dbReference type="OrthoDB" id="4792004at2759"/>
<sequence>MLSSHFPAILLALGSVLTLISGQPVRPFAGNRAYAVDAEADETGNRWAFSVYADGYTARDEEGNTSPVDTLLVNKMSKRLTVIKAMNGFDTTTPRLKMRQVLKECWKMTGLQPSELKEVLGYQIENDDMNKALGECRTKIGLRPTASFEISSKETNANRKWCWERLGTTIFSSAIRGSIADFSINKQLIQIKVDNGGKWDHVYYEFS</sequence>
<dbReference type="AlphaFoldDB" id="A0A010S4I8"/>
<keyword evidence="1" id="KW-0732">Signal</keyword>
<evidence type="ECO:0000313" key="3">
    <source>
        <dbReference type="Proteomes" id="UP000020467"/>
    </source>
</evidence>
<proteinExistence type="predicted"/>
<keyword evidence="3" id="KW-1185">Reference proteome</keyword>
<feature type="signal peptide" evidence="1">
    <location>
        <begin position="1"/>
        <end position="22"/>
    </location>
</feature>
<name>A0A010S4I8_9PEZI</name>
<reference evidence="2 3" key="1">
    <citation type="submission" date="2014-02" db="EMBL/GenBank/DDBJ databases">
        <title>The genome sequence of Colletotrichum fioriniae PJ7.</title>
        <authorList>
            <person name="Baroncelli R."/>
            <person name="Thon M.R."/>
        </authorList>
    </citation>
    <scope>NUCLEOTIDE SEQUENCE [LARGE SCALE GENOMIC DNA]</scope>
    <source>
        <strain evidence="2 3">PJ7</strain>
    </source>
</reference>
<dbReference type="HOGENOM" id="CLU_1277532_0_0_1"/>
<dbReference type="Proteomes" id="UP000020467">
    <property type="component" value="Unassembled WGS sequence"/>
</dbReference>
<gene>
    <name evidence="2" type="ORF">CFIO01_03615</name>
</gene>